<protein>
    <recommendedName>
        <fullName evidence="3">DOPA 4,5-dioxygenase</fullName>
    </recommendedName>
</protein>
<comment type="caution">
    <text evidence="1">The sequence shown here is derived from an EMBL/GenBank/DDBJ whole genome shotgun (WGS) entry which is preliminary data.</text>
</comment>
<dbReference type="PANTHER" id="PTHR36423">
    <property type="entry name" value="AFR070WP"/>
    <property type="match status" value="1"/>
</dbReference>
<dbReference type="AlphaFoldDB" id="A0A1W0WIB2"/>
<evidence type="ECO:0000313" key="2">
    <source>
        <dbReference type="Proteomes" id="UP000192578"/>
    </source>
</evidence>
<name>A0A1W0WIB2_HYPEX</name>
<accession>A0A1W0WIB2</accession>
<gene>
    <name evidence="1" type="ORF">BV898_10855</name>
</gene>
<organism evidence="1 2">
    <name type="scientific">Hypsibius exemplaris</name>
    <name type="common">Freshwater tardigrade</name>
    <dbReference type="NCBI Taxonomy" id="2072580"/>
    <lineage>
        <taxon>Eukaryota</taxon>
        <taxon>Metazoa</taxon>
        <taxon>Ecdysozoa</taxon>
        <taxon>Tardigrada</taxon>
        <taxon>Eutardigrada</taxon>
        <taxon>Parachela</taxon>
        <taxon>Hypsibioidea</taxon>
        <taxon>Hypsibiidae</taxon>
        <taxon>Hypsibius</taxon>
    </lineage>
</organism>
<dbReference type="PIRSF" id="PIRSF028139">
    <property type="entry name" value="DOPA-diox_rel_Mll2280"/>
    <property type="match status" value="1"/>
</dbReference>
<dbReference type="OrthoDB" id="9970095at2759"/>
<dbReference type="SUPFAM" id="SSF143410">
    <property type="entry name" value="DOPA-like"/>
    <property type="match status" value="1"/>
</dbReference>
<dbReference type="Proteomes" id="UP000192578">
    <property type="component" value="Unassembled WGS sequence"/>
</dbReference>
<dbReference type="Gene3D" id="3.30.70.1240">
    <property type="entry name" value="DOPA-like domains"/>
    <property type="match status" value="1"/>
</dbReference>
<dbReference type="Pfam" id="PF08883">
    <property type="entry name" value="DOPA_dioxygen"/>
    <property type="match status" value="1"/>
</dbReference>
<proteinExistence type="predicted"/>
<keyword evidence="2" id="KW-1185">Reference proteome</keyword>
<reference evidence="2" key="1">
    <citation type="submission" date="2017-01" db="EMBL/GenBank/DDBJ databases">
        <title>Comparative genomics of anhydrobiosis in the tardigrade Hypsibius dujardini.</title>
        <authorList>
            <person name="Yoshida Y."/>
            <person name="Koutsovoulos G."/>
            <person name="Laetsch D."/>
            <person name="Stevens L."/>
            <person name="Kumar S."/>
            <person name="Horikawa D."/>
            <person name="Ishino K."/>
            <person name="Komine S."/>
            <person name="Tomita M."/>
            <person name="Blaxter M."/>
            <person name="Arakawa K."/>
        </authorList>
    </citation>
    <scope>NUCLEOTIDE SEQUENCE [LARGE SCALE GENOMIC DNA]</scope>
    <source>
        <strain evidence="2">Z151</strain>
    </source>
</reference>
<dbReference type="EMBL" id="MTYJ01000096">
    <property type="protein sequence ID" value="OQV14951.1"/>
    <property type="molecule type" value="Genomic_DNA"/>
</dbReference>
<sequence>MTAPRTYKYNSELAPKGFPREFDAHIYFDDSTRSFAASLREKALSAFQGQQVFTGELIPDAVGPHTQPMFEINFPRPLFTDVVLWLVRERGDLSVLVHQLTGDDHYDHTQAALRMGPQVALNYAAL</sequence>
<dbReference type="PANTHER" id="PTHR36423:SF2">
    <property type="entry name" value="AFR070WP"/>
    <property type="match status" value="1"/>
</dbReference>
<evidence type="ECO:0008006" key="3">
    <source>
        <dbReference type="Google" id="ProtNLM"/>
    </source>
</evidence>
<dbReference type="InterPro" id="IPR023389">
    <property type="entry name" value="DOPA-like_sf"/>
</dbReference>
<evidence type="ECO:0000313" key="1">
    <source>
        <dbReference type="EMBL" id="OQV14951.1"/>
    </source>
</evidence>
<dbReference type="InterPro" id="IPR014980">
    <property type="entry name" value="DOPA_dioxygen"/>
</dbReference>